<dbReference type="OrthoDB" id="591587at2759"/>
<keyword evidence="1" id="KW-0472">Membrane</keyword>
<dbReference type="EMBL" id="NBSK02000008">
    <property type="protein sequence ID" value="KAJ0191079.1"/>
    <property type="molecule type" value="Genomic_DNA"/>
</dbReference>
<reference evidence="2 3" key="1">
    <citation type="journal article" date="2017" name="Nat. Commun.">
        <title>Genome assembly with in vitro proximity ligation data and whole-genome triplication in lettuce.</title>
        <authorList>
            <person name="Reyes-Chin-Wo S."/>
            <person name="Wang Z."/>
            <person name="Yang X."/>
            <person name="Kozik A."/>
            <person name="Arikit S."/>
            <person name="Song C."/>
            <person name="Xia L."/>
            <person name="Froenicke L."/>
            <person name="Lavelle D.O."/>
            <person name="Truco M.J."/>
            <person name="Xia R."/>
            <person name="Zhu S."/>
            <person name="Xu C."/>
            <person name="Xu H."/>
            <person name="Xu X."/>
            <person name="Cox K."/>
            <person name="Korf I."/>
            <person name="Meyers B.C."/>
            <person name="Michelmore R.W."/>
        </authorList>
    </citation>
    <scope>NUCLEOTIDE SEQUENCE [LARGE SCALE GENOMIC DNA]</scope>
    <source>
        <strain evidence="3">cv. Salinas</strain>
        <tissue evidence="2">Seedlings</tissue>
    </source>
</reference>
<dbReference type="Proteomes" id="UP000235145">
    <property type="component" value="Unassembled WGS sequence"/>
</dbReference>
<keyword evidence="3" id="KW-1185">Reference proteome</keyword>
<dbReference type="AlphaFoldDB" id="A0A9R1WY86"/>
<proteinExistence type="predicted"/>
<accession>A0A9R1WY86</accession>
<dbReference type="Pfam" id="PF03140">
    <property type="entry name" value="DUF247"/>
    <property type="match status" value="1"/>
</dbReference>
<sequence>MENVDVELGDVDNIRDTVHILLGCVQKVLNGKVQFSPIYMAPTRLRNLSPNSFNPRVVSIGPLHKEDKSLQITEGEKYTYLHDLLSRLDSPPEQTLKACAKKVNASIDRIRACYNGMKTYSDVDLAKIMVMDACFILEFIFKLFRYGTSITYNRLFVRSVALDLVLIENQMPFFVLQDIFECTILKMDPEASLTTMLSYLLEYINPFSGNFNIENIGQETTHDHILGLLHKLYLPSHPKPSNVSSLPIAHSALELYRAGVKFQPNRNMTWPLAMDLKFCNCKHPIFSLFGAKPNLSIPVICINDVTEVVLRNLIVYEQYTPVYNYVTSYAMAMNMLVDTPVDICKLVESKVVINHLGSNEKAAKMMNTICKEVTFQDFYYTEQWENMDRYYNGYFPRNLAKLKRYYFSGPWHVIVLVGGILMFAITVVQTIFTIKPT</sequence>
<dbReference type="PANTHER" id="PTHR31170">
    <property type="entry name" value="BNAC04G53230D PROTEIN"/>
    <property type="match status" value="1"/>
</dbReference>
<dbReference type="Gramene" id="rna-gnl|WGS:NBSK|LSAT_8X100381_mrna">
    <property type="protein sequence ID" value="cds-PLY71986.1"/>
    <property type="gene ID" value="gene-LSAT_8X100381"/>
</dbReference>
<keyword evidence="1" id="KW-0812">Transmembrane</keyword>
<evidence type="ECO:0000313" key="3">
    <source>
        <dbReference type="Proteomes" id="UP000235145"/>
    </source>
</evidence>
<dbReference type="PANTHER" id="PTHR31170:SF25">
    <property type="entry name" value="BNAA09G04570D PROTEIN"/>
    <property type="match status" value="1"/>
</dbReference>
<name>A0A9R1WY86_LACSA</name>
<evidence type="ECO:0000313" key="2">
    <source>
        <dbReference type="EMBL" id="KAJ0191079.1"/>
    </source>
</evidence>
<gene>
    <name evidence="2" type="ORF">LSAT_V11C800428640</name>
</gene>
<protein>
    <submittedName>
        <fullName evidence="2">Uncharacterized protein</fullName>
    </submittedName>
</protein>
<keyword evidence="1" id="KW-1133">Transmembrane helix</keyword>
<dbReference type="InterPro" id="IPR004158">
    <property type="entry name" value="DUF247_pln"/>
</dbReference>
<evidence type="ECO:0000256" key="1">
    <source>
        <dbReference type="SAM" id="Phobius"/>
    </source>
</evidence>
<feature type="transmembrane region" description="Helical" evidence="1">
    <location>
        <begin position="411"/>
        <end position="434"/>
    </location>
</feature>
<comment type="caution">
    <text evidence="2">The sequence shown here is derived from an EMBL/GenBank/DDBJ whole genome shotgun (WGS) entry which is preliminary data.</text>
</comment>
<organism evidence="2 3">
    <name type="scientific">Lactuca sativa</name>
    <name type="common">Garden lettuce</name>
    <dbReference type="NCBI Taxonomy" id="4236"/>
    <lineage>
        <taxon>Eukaryota</taxon>
        <taxon>Viridiplantae</taxon>
        <taxon>Streptophyta</taxon>
        <taxon>Embryophyta</taxon>
        <taxon>Tracheophyta</taxon>
        <taxon>Spermatophyta</taxon>
        <taxon>Magnoliopsida</taxon>
        <taxon>eudicotyledons</taxon>
        <taxon>Gunneridae</taxon>
        <taxon>Pentapetalae</taxon>
        <taxon>asterids</taxon>
        <taxon>campanulids</taxon>
        <taxon>Asterales</taxon>
        <taxon>Asteraceae</taxon>
        <taxon>Cichorioideae</taxon>
        <taxon>Cichorieae</taxon>
        <taxon>Lactucinae</taxon>
        <taxon>Lactuca</taxon>
    </lineage>
</organism>